<name>A0ABW8NGN0_9GAMM</name>
<evidence type="ECO:0000259" key="1">
    <source>
        <dbReference type="Pfam" id="PF09836"/>
    </source>
</evidence>
<keyword evidence="3" id="KW-0238">DNA-binding</keyword>
<dbReference type="EMBL" id="JBBKTX010000006">
    <property type="protein sequence ID" value="MFK4752113.1"/>
    <property type="molecule type" value="Genomic_DNA"/>
</dbReference>
<reference evidence="3 4" key="1">
    <citation type="submission" date="2024-03" db="EMBL/GenBank/DDBJ databases">
        <title>High-quality draft genome sequence of Oceanobacter sp. wDCs-4.</title>
        <authorList>
            <person name="Dong C."/>
        </authorList>
    </citation>
    <scope>NUCLEOTIDE SEQUENCE [LARGE SCALE GENOMIC DNA]</scope>
    <source>
        <strain evidence="4">wDCs-4</strain>
    </source>
</reference>
<dbReference type="RefSeq" id="WP_416205440.1">
    <property type="nucleotide sequence ID" value="NZ_JBBKTX010000006.1"/>
</dbReference>
<dbReference type="Proteomes" id="UP001620597">
    <property type="component" value="Unassembled WGS sequence"/>
</dbReference>
<gene>
    <name evidence="3" type="ORF">WG929_06800</name>
</gene>
<dbReference type="GO" id="GO:0003677">
    <property type="term" value="F:DNA binding"/>
    <property type="evidence" value="ECO:0007669"/>
    <property type="project" value="UniProtKB-KW"/>
</dbReference>
<dbReference type="Gene3D" id="1.10.150.690">
    <property type="entry name" value="DUF2063"/>
    <property type="match status" value="1"/>
</dbReference>
<dbReference type="InterPro" id="IPR054098">
    <property type="entry name" value="NGO1945-like_C"/>
</dbReference>
<dbReference type="Pfam" id="PF09836">
    <property type="entry name" value="DUF2063"/>
    <property type="match status" value="1"/>
</dbReference>
<keyword evidence="4" id="KW-1185">Reference proteome</keyword>
<evidence type="ECO:0000313" key="4">
    <source>
        <dbReference type="Proteomes" id="UP001620597"/>
    </source>
</evidence>
<evidence type="ECO:0000313" key="3">
    <source>
        <dbReference type="EMBL" id="MFK4752113.1"/>
    </source>
</evidence>
<evidence type="ECO:0000259" key="2">
    <source>
        <dbReference type="Pfam" id="PF22106"/>
    </source>
</evidence>
<dbReference type="Pfam" id="PF22106">
    <property type="entry name" value="NGO1945_C"/>
    <property type="match status" value="1"/>
</dbReference>
<proteinExistence type="predicted"/>
<dbReference type="InterPro" id="IPR044922">
    <property type="entry name" value="DUF2063_N_sf"/>
</dbReference>
<sequence length="260" mass="29188">MIADVDTDVDTDVADFESIQRQFANHLRSQGQQPAPEHLSEVRLAVYRELFFNNIKGFLDATFPVCAAWLGVQRWEQISRDFFRDHRCTTPYFAKISEEFLHFLEQDFQPQASDPVWFYELAHYEWLELAVDIATVAAPPCDLDGDVVEHIPVAAAACQGFVYQYPVHRIAAGSPSPSPQTTALIVYRDAQEQVRFVETNPLTLGLLALLVQNPDQLTGRQIVKALLDTQGLADSPVALEGGLHMLRQWHQQGVLVGSQA</sequence>
<comment type="caution">
    <text evidence="3">The sequence shown here is derived from an EMBL/GenBank/DDBJ whole genome shotgun (WGS) entry which is preliminary data.</text>
</comment>
<feature type="domain" description="NGO1945-like C-terminal" evidence="2">
    <location>
        <begin position="162"/>
        <end position="250"/>
    </location>
</feature>
<feature type="domain" description="Putative DNA-binding" evidence="1">
    <location>
        <begin position="19"/>
        <end position="104"/>
    </location>
</feature>
<protein>
    <submittedName>
        <fullName evidence="3">DNA-binding domain-containing protein</fullName>
    </submittedName>
</protein>
<dbReference type="Gene3D" id="3.90.930.50">
    <property type="match status" value="1"/>
</dbReference>
<accession>A0ABW8NGN0</accession>
<organism evidence="3 4">
    <name type="scientific">Oceanobacter antarcticus</name>
    <dbReference type="NCBI Taxonomy" id="3133425"/>
    <lineage>
        <taxon>Bacteria</taxon>
        <taxon>Pseudomonadati</taxon>
        <taxon>Pseudomonadota</taxon>
        <taxon>Gammaproteobacteria</taxon>
        <taxon>Oceanospirillales</taxon>
        <taxon>Oceanospirillaceae</taxon>
        <taxon>Oceanobacter</taxon>
    </lineage>
</organism>
<dbReference type="InterPro" id="IPR018640">
    <property type="entry name" value="DUF2063"/>
</dbReference>